<name>S3C8Y9_OPHP1</name>
<dbReference type="EMBL" id="KE148146">
    <property type="protein sequence ID" value="EPE09979.1"/>
    <property type="molecule type" value="Genomic_DNA"/>
</dbReference>
<feature type="region of interest" description="Disordered" evidence="1">
    <location>
        <begin position="346"/>
        <end position="382"/>
    </location>
</feature>
<sequence length="382" mass="40965">MEHIETNKTVYGNVDKTGTQVIGTTPVTPPNSTDVGVVAATSRMPLSIPATPERTASQQQQLKKNSKLPPQHRRAVVNHVPVTGAAQKGPATPRSRNNNASQGSSSSQRSSPGPPSASRGHKRSVTASRTFEQIQAEHLYLFSNLQQQEAHPRYQVQPQTPYLVPQNGPVLSFPESHEAAHGSGMNSTCMTAISPISPNSWQERRGGGNTESMSPMSPLAPVFQPGASFFFGHTGAVGGTDAGMADAADNNDAAGDDAAAKQESLGGTTFTGEVDEKVGEDERIVDFTPRSVAKLEDATAIQHNLISDAEIGVADMHYVFDADGNDDTGVDVDIDDSNGVMPREIRLRRGSHDGKQQQQQPLSAREKRMSLPPVRFSWPEKE</sequence>
<gene>
    <name evidence="2" type="ORF">F503_05074</name>
</gene>
<reference evidence="2 3" key="1">
    <citation type="journal article" date="2013" name="BMC Genomics">
        <title>The genome and transcriptome of the pine saprophyte Ophiostoma piceae, and a comparison with the bark beetle-associated pine pathogen Grosmannia clavigera.</title>
        <authorList>
            <person name="Haridas S."/>
            <person name="Wang Y."/>
            <person name="Lim L."/>
            <person name="Massoumi Alamouti S."/>
            <person name="Jackman S."/>
            <person name="Docking R."/>
            <person name="Robertson G."/>
            <person name="Birol I."/>
            <person name="Bohlmann J."/>
            <person name="Breuil C."/>
        </authorList>
    </citation>
    <scope>NUCLEOTIDE SEQUENCE [LARGE SCALE GENOMIC DNA]</scope>
    <source>
        <strain evidence="2 3">UAMH 11346</strain>
    </source>
</reference>
<proteinExistence type="predicted"/>
<feature type="region of interest" description="Disordered" evidence="1">
    <location>
        <begin position="45"/>
        <end position="126"/>
    </location>
</feature>
<dbReference type="AlphaFoldDB" id="S3C8Y9"/>
<feature type="compositionally biased region" description="Basic and acidic residues" evidence="1">
    <location>
        <begin position="346"/>
        <end position="355"/>
    </location>
</feature>
<protein>
    <submittedName>
        <fullName evidence="2">Uncharacterized protein</fullName>
    </submittedName>
</protein>
<evidence type="ECO:0000256" key="1">
    <source>
        <dbReference type="SAM" id="MobiDB-lite"/>
    </source>
</evidence>
<feature type="compositionally biased region" description="Low complexity" evidence="1">
    <location>
        <begin position="95"/>
        <end position="111"/>
    </location>
</feature>
<dbReference type="HOGENOM" id="CLU_723805_0_0_1"/>
<evidence type="ECO:0000313" key="3">
    <source>
        <dbReference type="Proteomes" id="UP000016923"/>
    </source>
</evidence>
<dbReference type="VEuPathDB" id="FungiDB:F503_05074"/>
<keyword evidence="3" id="KW-1185">Reference proteome</keyword>
<evidence type="ECO:0000313" key="2">
    <source>
        <dbReference type="EMBL" id="EPE09979.1"/>
    </source>
</evidence>
<feature type="compositionally biased region" description="Basic residues" evidence="1">
    <location>
        <begin position="64"/>
        <end position="76"/>
    </location>
</feature>
<accession>S3C8Y9</accession>
<dbReference type="Proteomes" id="UP000016923">
    <property type="component" value="Unassembled WGS sequence"/>
</dbReference>
<organism evidence="2 3">
    <name type="scientific">Ophiostoma piceae (strain UAMH 11346)</name>
    <name type="common">Sap stain fungus</name>
    <dbReference type="NCBI Taxonomy" id="1262450"/>
    <lineage>
        <taxon>Eukaryota</taxon>
        <taxon>Fungi</taxon>
        <taxon>Dikarya</taxon>
        <taxon>Ascomycota</taxon>
        <taxon>Pezizomycotina</taxon>
        <taxon>Sordariomycetes</taxon>
        <taxon>Sordariomycetidae</taxon>
        <taxon>Ophiostomatales</taxon>
        <taxon>Ophiostomataceae</taxon>
        <taxon>Ophiostoma</taxon>
    </lineage>
</organism>
<dbReference type="STRING" id="1262450.S3C8Y9"/>